<dbReference type="EMBL" id="DAAGBK010000014">
    <property type="protein sequence ID" value="HAB2371903.1"/>
    <property type="molecule type" value="Genomic_DNA"/>
</dbReference>
<dbReference type="EMBL" id="AAKNHU010000019">
    <property type="protein sequence ID" value="ECT6084957.1"/>
    <property type="molecule type" value="Genomic_DNA"/>
</dbReference>
<sequence length="82" mass="9386">MFSDPAMEKVRQEVRELNEIVITVIRSLSTEDVLILFGDSIIGDTINLVKSIKEENLYKLIETNQTLLSLNYEVLKNMLRGS</sequence>
<evidence type="ECO:0000313" key="3">
    <source>
        <dbReference type="EMBL" id="EBU7986419.1"/>
    </source>
</evidence>
<gene>
    <name evidence="6" type="ORF">A3Z75_15820</name>
    <name evidence="9" type="ORF">B7643_17065</name>
    <name evidence="7" type="ORF">BEI99_21420</name>
    <name evidence="8" type="ORF">BH418_15680</name>
    <name evidence="26" type="ORF">C4792_21295</name>
    <name evidence="10" type="ORF">CB381_18250</name>
    <name evidence="11" type="ORF">CBN47_06150</name>
    <name evidence="1" type="ORF">DKS77_14200</name>
    <name evidence="3" type="ORF">DLB38_16940</name>
    <name evidence="2" type="ORF">DNV88_18420</name>
    <name evidence="4" type="ORF">DUR08_17250</name>
    <name evidence="5" type="ORF">EPK73_14585</name>
    <name evidence="22" type="ORF">G2913_20960</name>
    <name evidence="23" type="ORF">G3A30_21650</name>
    <name evidence="24" type="ORF">G4K93_004308</name>
    <name evidence="25" type="ORF">G9257_004661</name>
    <name evidence="18" type="ORF">GB020_20755</name>
    <name evidence="17" type="ORF">GB182_21025</name>
    <name evidence="20" type="ORF">GB352_20720</name>
    <name evidence="16" type="ORF">GB356_21020</name>
    <name evidence="21" type="ORF">GB394_21060</name>
    <name evidence="15" type="ORF">GB613_18390</name>
    <name evidence="19" type="ORF">GBS17_21025</name>
    <name evidence="12" type="ORF">GBX08_21055</name>
    <name evidence="13" type="ORF">GBY12_20735</name>
    <name evidence="14" type="ORF">GBY78_21055</name>
</gene>
<dbReference type="EMBL" id="DAAHHO010000015">
    <property type="protein sequence ID" value="HAB6238657.1"/>
    <property type="molecule type" value="Genomic_DNA"/>
</dbReference>
<dbReference type="EMBL" id="AAHMZR010000023">
    <property type="protein sequence ID" value="EBY0576689.1"/>
    <property type="molecule type" value="Genomic_DNA"/>
</dbReference>
<name>A0A2T9HX62_SALET</name>
<evidence type="ECO:0000313" key="14">
    <source>
        <dbReference type="EMBL" id="HAB1884754.1"/>
    </source>
</evidence>
<dbReference type="EMBL" id="DAAWDN010000137">
    <property type="protein sequence ID" value="HAF7549155.1"/>
    <property type="molecule type" value="Genomic_DNA"/>
</dbReference>
<evidence type="ECO:0000313" key="17">
    <source>
        <dbReference type="EMBL" id="HAB2426470.1"/>
    </source>
</evidence>
<evidence type="ECO:0000313" key="1">
    <source>
        <dbReference type="EMBL" id="EBQ8901922.1"/>
    </source>
</evidence>
<dbReference type="AlphaFoldDB" id="A0A2T9HX62"/>
<dbReference type="EMBL" id="AAKRAK010000018">
    <property type="protein sequence ID" value="ECU7934344.1"/>
    <property type="molecule type" value="Genomic_DNA"/>
</dbReference>
<dbReference type="EMBL" id="DAAHEN010000017">
    <property type="protein sequence ID" value="HAB5771413.1"/>
    <property type="molecule type" value="Genomic_DNA"/>
</dbReference>
<evidence type="ECO:0000313" key="11">
    <source>
        <dbReference type="EMBL" id="EDH7244607.1"/>
    </source>
</evidence>
<reference evidence="6" key="4">
    <citation type="submission" date="2018-07" db="EMBL/GenBank/DDBJ databases">
        <authorList>
            <consortium name="NARMS: The National Antimicrobial Resistance Monitoring System"/>
        </authorList>
    </citation>
    <scope>NUCLEOTIDE SEQUENCE</scope>
    <source>
        <strain evidence="6">CVM N57313F</strain>
        <strain evidence="7">FSIS1607168</strain>
    </source>
</reference>
<evidence type="ECO:0000313" key="8">
    <source>
        <dbReference type="EMBL" id="EDC9468136.1"/>
    </source>
</evidence>
<dbReference type="EMBL" id="AAMEQR010000012">
    <property type="protein sequence ID" value="EDG5798393.1"/>
    <property type="molecule type" value="Genomic_DNA"/>
</dbReference>
<reference evidence="4" key="5">
    <citation type="submission" date="2018-07" db="EMBL/GenBank/DDBJ databases">
        <authorList>
            <person name="Ashton P.M."/>
            <person name="Dallman T."/>
            <person name="Nair S."/>
            <person name="De Pinna E."/>
            <person name="Peters T."/>
            <person name="Grant K."/>
        </authorList>
    </citation>
    <scope>NUCLEOTIDE SEQUENCE</scope>
    <source>
        <strain evidence="4">152447</strain>
        <strain evidence="1">208936</strain>
        <strain evidence="3">250819</strain>
        <strain evidence="10">369915</strain>
        <strain evidence="2">428140</strain>
    </source>
</reference>
<evidence type="ECO:0000313" key="5">
    <source>
        <dbReference type="EMBL" id="ECA7463505.1"/>
    </source>
</evidence>
<evidence type="ECO:0000313" key="16">
    <source>
        <dbReference type="EMBL" id="HAB2371903.1"/>
    </source>
</evidence>
<evidence type="ECO:0000313" key="6">
    <source>
        <dbReference type="EMBL" id="ECT6084957.1"/>
    </source>
</evidence>
<dbReference type="EMBL" id="DAAHFX010000017">
    <property type="protein sequence ID" value="HAB5941850.1"/>
    <property type="molecule type" value="Genomic_DNA"/>
</dbReference>
<evidence type="ECO:0000313" key="2">
    <source>
        <dbReference type="EMBL" id="EBR0143527.1"/>
    </source>
</evidence>
<dbReference type="EMBL" id="QDOG01000015">
    <property type="protein sequence ID" value="PVL89295.1"/>
    <property type="molecule type" value="Genomic_DNA"/>
</dbReference>
<evidence type="ECO:0000313" key="25">
    <source>
        <dbReference type="EMBL" id="HAF7549155.1"/>
    </source>
</evidence>
<dbReference type="EMBL" id="DAAFYT010000056">
    <property type="protein sequence ID" value="HAB2060599.1"/>
    <property type="molecule type" value="Genomic_DNA"/>
</dbReference>
<evidence type="ECO:0000313" key="9">
    <source>
        <dbReference type="EMBL" id="EDG5798393.1"/>
    </source>
</evidence>
<evidence type="ECO:0000313" key="10">
    <source>
        <dbReference type="EMBL" id="EDH6341840.1"/>
    </source>
</evidence>
<dbReference type="EMBL" id="DAARAE010000192">
    <property type="protein sequence ID" value="HAE1458991.1"/>
    <property type="molecule type" value="Genomic_DNA"/>
</dbReference>
<protein>
    <submittedName>
        <fullName evidence="26">Uncharacterized protein</fullName>
    </submittedName>
</protein>
<dbReference type="EMBL" id="AAMIHC010000022">
    <property type="protein sequence ID" value="EDH6341840.1"/>
    <property type="molecule type" value="Genomic_DNA"/>
</dbReference>
<dbReference type="EMBL" id="DAASRO010000016">
    <property type="protein sequence ID" value="HAE6730421.1"/>
    <property type="molecule type" value="Genomic_DNA"/>
</dbReference>
<evidence type="ECO:0000313" key="21">
    <source>
        <dbReference type="EMBL" id="HAB6238657.1"/>
    </source>
</evidence>
<comment type="caution">
    <text evidence="26">The sequence shown here is derived from an EMBL/GenBank/DDBJ whole genome shotgun (WGS) entry which is preliminary data.</text>
</comment>
<evidence type="ECO:0000313" key="15">
    <source>
        <dbReference type="EMBL" id="HAB2060599.1"/>
    </source>
</evidence>
<dbReference type="EMBL" id="AALSOQ010000017">
    <property type="protein sequence ID" value="EDC9468136.1"/>
    <property type="molecule type" value="Genomic_DNA"/>
</dbReference>
<reference evidence="12" key="7">
    <citation type="submission" date="2019-10" db="EMBL/GenBank/DDBJ databases">
        <authorList>
            <consortium name="NCBI Pathogen Detection Project"/>
        </authorList>
    </citation>
    <scope>NUCLEOTIDE SEQUENCE</scope>
    <source>
        <strain evidence="25">10-0327</strain>
        <strain evidence="24">13-0431</strain>
        <strain evidence="12">Salmonella enterica</strain>
    </source>
</reference>
<evidence type="ECO:0000313" key="20">
    <source>
        <dbReference type="EMBL" id="HAB5941850.1"/>
    </source>
</evidence>
<reference evidence="26 27" key="2">
    <citation type="submission" date="2018-04" db="EMBL/GenBank/DDBJ databases">
        <title>Serotype diversity and antimicrobial resistance among Salmonella enterica isolated from patients at an equine referral hospital.</title>
        <authorList>
            <person name="Leon I.M."/>
            <person name="Lawhon S.D."/>
            <person name="Norman K.N."/>
            <person name="Threadgill D.S."/>
            <person name="Ohta N."/>
            <person name="Vinasco J."/>
            <person name="Scott H.M."/>
        </authorList>
    </citation>
    <scope>NUCLEOTIDE SEQUENCE [LARGE SCALE GENOMIC DNA]</scope>
    <source>
        <strain evidence="26 27">167</strain>
    </source>
</reference>
<dbReference type="EMBL" id="AAHVIS010000020">
    <property type="protein sequence ID" value="ECA7463505.1"/>
    <property type="molecule type" value="Genomic_DNA"/>
</dbReference>
<evidence type="ECO:0000313" key="23">
    <source>
        <dbReference type="EMBL" id="HAE1458991.1"/>
    </source>
</evidence>
<proteinExistence type="predicted"/>
<dbReference type="Proteomes" id="UP000839928">
    <property type="component" value="Unassembled WGS sequence"/>
</dbReference>
<dbReference type="EMBL" id="AAMIOU010000008">
    <property type="protein sequence ID" value="EDH7244607.1"/>
    <property type="molecule type" value="Genomic_DNA"/>
</dbReference>
<evidence type="ECO:0000313" key="4">
    <source>
        <dbReference type="EMBL" id="EBY0576689.1"/>
    </source>
</evidence>
<dbReference type="EMBL" id="DAAFWP010000016">
    <property type="protein sequence ID" value="HAB1804667.1"/>
    <property type="molecule type" value="Genomic_DNA"/>
</dbReference>
<evidence type="ECO:0000313" key="22">
    <source>
        <dbReference type="EMBL" id="HAE1220582.1"/>
    </source>
</evidence>
<dbReference type="EMBL" id="DAAGBW010000014">
    <property type="protein sequence ID" value="HAB2426470.1"/>
    <property type="molecule type" value="Genomic_DNA"/>
</dbReference>
<evidence type="ECO:0000313" key="19">
    <source>
        <dbReference type="EMBL" id="HAB5771413.1"/>
    </source>
</evidence>
<dbReference type="EMBL" id="AAGQWK010000019">
    <property type="protein sequence ID" value="EBR0143527.1"/>
    <property type="molecule type" value="Genomic_DNA"/>
</dbReference>
<dbReference type="Proteomes" id="UP000245147">
    <property type="component" value="Unassembled WGS sequence"/>
</dbReference>
<dbReference type="EMBL" id="DAAFUE010000014">
    <property type="protein sequence ID" value="HAB1572450.1"/>
    <property type="molecule type" value="Genomic_DNA"/>
</dbReference>
<dbReference type="EMBL" id="DAAFXG010000016">
    <property type="protein sequence ID" value="HAB1884754.1"/>
    <property type="molecule type" value="Genomic_DNA"/>
</dbReference>
<evidence type="ECO:0000313" key="24">
    <source>
        <dbReference type="EMBL" id="HAE6730421.1"/>
    </source>
</evidence>
<evidence type="ECO:0000313" key="18">
    <source>
        <dbReference type="EMBL" id="HAB5023263.1"/>
    </source>
</evidence>
<dbReference type="EMBL" id="AAGQKS010000020">
    <property type="protein sequence ID" value="EBQ8901922.1"/>
    <property type="molecule type" value="Genomic_DNA"/>
</dbReference>
<dbReference type="EMBL" id="DAAGXT010000017">
    <property type="protein sequence ID" value="HAB5023263.1"/>
    <property type="molecule type" value="Genomic_DNA"/>
</dbReference>
<evidence type="ECO:0000313" key="12">
    <source>
        <dbReference type="EMBL" id="HAB1572450.1"/>
    </source>
</evidence>
<organism evidence="26 27">
    <name type="scientific">Salmonella enterica subsp. enterica serovar Agona</name>
    <dbReference type="NCBI Taxonomy" id="58095"/>
    <lineage>
        <taxon>Bacteria</taxon>
        <taxon>Pseudomonadati</taxon>
        <taxon>Pseudomonadota</taxon>
        <taxon>Gammaproteobacteria</taxon>
        <taxon>Enterobacterales</taxon>
        <taxon>Enterobacteriaceae</taxon>
        <taxon>Salmonella</taxon>
    </lineage>
</organism>
<evidence type="ECO:0000313" key="13">
    <source>
        <dbReference type="EMBL" id="HAB1804667.1"/>
    </source>
</evidence>
<evidence type="ECO:0000313" key="7">
    <source>
        <dbReference type="EMBL" id="ECU7934344.1"/>
    </source>
</evidence>
<reference evidence="12" key="1">
    <citation type="journal article" date="2018" name="Genome Biol.">
        <title>SKESA: strategic k-mer extension for scrupulous assemblies.</title>
        <authorList>
            <person name="Souvorov A."/>
            <person name="Agarwala R."/>
            <person name="Lipman D.J."/>
        </authorList>
    </citation>
    <scope>NUCLEOTIDE SEQUENCE</scope>
    <source>
        <strain evidence="25">10-0327</strain>
        <strain evidence="24">13-0431</strain>
        <strain evidence="12">Salmonella enterica</strain>
    </source>
</reference>
<dbReference type="EMBL" id="DAAQWY010000017">
    <property type="protein sequence ID" value="HAE1220582.1"/>
    <property type="molecule type" value="Genomic_DNA"/>
</dbReference>
<reference evidence="5" key="6">
    <citation type="submission" date="2019-01" db="EMBL/GenBank/DDBJ databases">
        <authorList>
            <consortium name="GenomeTrakr network: Whole genome sequencing for foodborne pathogen traceback"/>
        </authorList>
    </citation>
    <scope>NUCLEOTIDE SEQUENCE</scope>
    <source>
        <strain evidence="8">ADRDL-16-8871</strain>
        <strain evidence="5">FSIS21923161</strain>
    </source>
</reference>
<evidence type="ECO:0000313" key="26">
    <source>
        <dbReference type="EMBL" id="PVL89295.1"/>
    </source>
</evidence>
<accession>A0A2T9HX62</accession>
<dbReference type="EMBL" id="AAHDEP010000030">
    <property type="protein sequence ID" value="EBU7986419.1"/>
    <property type="molecule type" value="Genomic_DNA"/>
</dbReference>
<reference evidence="9" key="3">
    <citation type="submission" date="2018-07" db="EMBL/GenBank/DDBJ databases">
        <authorList>
            <consortium name="PulseNet: The National Subtyping Network for Foodborne Disease Surveillance"/>
            <person name="Tarr C.L."/>
            <person name="Trees E."/>
            <person name="Katz L.S."/>
            <person name="Carleton-Romer H.A."/>
            <person name="Stroika S."/>
            <person name="Kucerova Z."/>
            <person name="Roache K.F."/>
            <person name="Sabol A.L."/>
            <person name="Besser J."/>
            <person name="Gerner-Smidt P."/>
        </authorList>
    </citation>
    <scope>NUCLEOTIDE SEQUENCE</scope>
    <source>
        <strain evidence="9">PNUSAS011364</strain>
        <strain evidence="11">PNUSAS013764</strain>
    </source>
</reference>
<evidence type="ECO:0000313" key="27">
    <source>
        <dbReference type="Proteomes" id="UP000245147"/>
    </source>
</evidence>